<dbReference type="Proteomes" id="UP001211907">
    <property type="component" value="Unassembled WGS sequence"/>
</dbReference>
<gene>
    <name evidence="1" type="primary">VASH2</name>
    <name evidence="1" type="ORF">HK100_010069</name>
</gene>
<protein>
    <submittedName>
        <fullName evidence="1">Tubulinyl-Tyr carboxypeptidase 2</fullName>
    </submittedName>
</protein>
<comment type="caution">
    <text evidence="1">The sequence shown here is derived from an EMBL/GenBank/DDBJ whole genome shotgun (WGS) entry which is preliminary data.</text>
</comment>
<keyword evidence="1" id="KW-0645">Protease</keyword>
<keyword evidence="2" id="KW-1185">Reference proteome</keyword>
<sequence length="307" mass="35407">MHRKHFPENFESFYQETWSHLSEKMFTSCVKDSEQADKRLQEDSGTPKKTVAASGAKEDIVDLNSGVYLHKDKEIKQITAIAKSVQFLTNTIQGSNYIPVQFTTIPKVPLVPDLVDSNNIGVEQRVLEIRLEQQTPDETCTRDLYIWASDKHLDKFGALGLSRRNDLMYKPIEFETIEQLVEEYRLSYIRNMHKLLKVKIGNLIVHEHENSIECFPWPVDAKLAKDFEIIPNLAKDMEHLVSLTEQERASELAVICREDEALYTDDIPERDQHSHSLAHLLAVLPAILPFRPSDVHPIFRRDVQIYG</sequence>
<dbReference type="PANTHER" id="PTHR15750:SF2">
    <property type="entry name" value="VASOHIBIN"/>
    <property type="match status" value="1"/>
</dbReference>
<accession>A0AAD5XKE0</accession>
<dbReference type="EMBL" id="JADGJH010000054">
    <property type="protein sequence ID" value="KAJ3140385.1"/>
    <property type="molecule type" value="Genomic_DNA"/>
</dbReference>
<organism evidence="1 2">
    <name type="scientific">Physocladia obscura</name>
    <dbReference type="NCBI Taxonomy" id="109957"/>
    <lineage>
        <taxon>Eukaryota</taxon>
        <taxon>Fungi</taxon>
        <taxon>Fungi incertae sedis</taxon>
        <taxon>Chytridiomycota</taxon>
        <taxon>Chytridiomycota incertae sedis</taxon>
        <taxon>Chytridiomycetes</taxon>
        <taxon>Chytridiales</taxon>
        <taxon>Chytriomycetaceae</taxon>
        <taxon>Physocladia</taxon>
    </lineage>
</organism>
<dbReference type="PANTHER" id="PTHR15750">
    <property type="entry name" value="VASOHIBIN-1-LIKE ISOFORM X2"/>
    <property type="match status" value="1"/>
</dbReference>
<dbReference type="InterPro" id="IPR028131">
    <property type="entry name" value="VASH1"/>
</dbReference>
<keyword evidence="1" id="KW-0121">Carboxypeptidase</keyword>
<dbReference type="GO" id="GO:0005737">
    <property type="term" value="C:cytoplasm"/>
    <property type="evidence" value="ECO:0007669"/>
    <property type="project" value="InterPro"/>
</dbReference>
<evidence type="ECO:0000313" key="2">
    <source>
        <dbReference type="Proteomes" id="UP001211907"/>
    </source>
</evidence>
<keyword evidence="1" id="KW-0378">Hydrolase</keyword>
<dbReference type="AlphaFoldDB" id="A0AAD5XKE0"/>
<dbReference type="Pfam" id="PF14822">
    <property type="entry name" value="Vasohibin"/>
    <property type="match status" value="1"/>
</dbReference>
<name>A0AAD5XKE0_9FUNG</name>
<proteinExistence type="predicted"/>
<dbReference type="GO" id="GO:0004180">
    <property type="term" value="F:carboxypeptidase activity"/>
    <property type="evidence" value="ECO:0007669"/>
    <property type="project" value="UniProtKB-KW"/>
</dbReference>
<evidence type="ECO:0000313" key="1">
    <source>
        <dbReference type="EMBL" id="KAJ3140385.1"/>
    </source>
</evidence>
<reference evidence="1" key="1">
    <citation type="submission" date="2020-05" db="EMBL/GenBank/DDBJ databases">
        <title>Phylogenomic resolution of chytrid fungi.</title>
        <authorList>
            <person name="Stajich J.E."/>
            <person name="Amses K."/>
            <person name="Simmons R."/>
            <person name="Seto K."/>
            <person name="Myers J."/>
            <person name="Bonds A."/>
            <person name="Quandt C.A."/>
            <person name="Barry K."/>
            <person name="Liu P."/>
            <person name="Grigoriev I."/>
            <person name="Longcore J.E."/>
            <person name="James T.Y."/>
        </authorList>
    </citation>
    <scope>NUCLEOTIDE SEQUENCE</scope>
    <source>
        <strain evidence="1">JEL0513</strain>
    </source>
</reference>